<dbReference type="EMBL" id="ANHY01000003">
    <property type="protein sequence ID" value="EKV32436.1"/>
    <property type="molecule type" value="Genomic_DNA"/>
</dbReference>
<keyword evidence="2" id="KW-0813">Transport</keyword>
<dbReference type="Proteomes" id="UP000009881">
    <property type="component" value="Unassembled WGS sequence"/>
</dbReference>
<keyword evidence="6" id="KW-0676">Redox-active center</keyword>
<dbReference type="InterPro" id="IPR049299">
    <property type="entry name" value="Thio2_N"/>
</dbReference>
<dbReference type="eggNOG" id="COG3118">
    <property type="taxonomic scope" value="Bacteria"/>
</dbReference>
<comment type="similarity">
    <text evidence="1">Belongs to the thioredoxin family.</text>
</comment>
<dbReference type="InterPro" id="IPR036249">
    <property type="entry name" value="Thioredoxin-like_sf"/>
</dbReference>
<dbReference type="InterPro" id="IPR017937">
    <property type="entry name" value="Thioredoxin_CS"/>
</dbReference>
<evidence type="ECO:0000313" key="10">
    <source>
        <dbReference type="Proteomes" id="UP000009881"/>
    </source>
</evidence>
<dbReference type="PRINTS" id="PR00421">
    <property type="entry name" value="THIOREDOXIN"/>
</dbReference>
<keyword evidence="10" id="KW-1185">Reference proteome</keyword>
<gene>
    <name evidence="9" type="ORF">C882_2515</name>
</gene>
<dbReference type="PANTHER" id="PTHR45663">
    <property type="entry name" value="GEO12009P1"/>
    <property type="match status" value="1"/>
</dbReference>
<dbReference type="NCBIfam" id="NF008229">
    <property type="entry name" value="PRK10996.1"/>
    <property type="match status" value="1"/>
</dbReference>
<protein>
    <recommendedName>
        <fullName evidence="7">Thioredoxin</fullName>
    </recommendedName>
</protein>
<dbReference type="Pfam" id="PF21352">
    <property type="entry name" value="Zn_ribbon_Thio2"/>
    <property type="match status" value="1"/>
</dbReference>
<dbReference type="GO" id="GO:0045454">
    <property type="term" value="P:cell redox homeostasis"/>
    <property type="evidence" value="ECO:0007669"/>
    <property type="project" value="TreeGrafter"/>
</dbReference>
<proteinExistence type="inferred from homology"/>
<name>K9HW31_9PROT</name>
<evidence type="ECO:0000259" key="8">
    <source>
        <dbReference type="PROSITE" id="PS51352"/>
    </source>
</evidence>
<dbReference type="SUPFAM" id="SSF52833">
    <property type="entry name" value="Thioredoxin-like"/>
    <property type="match status" value="1"/>
</dbReference>
<sequence length="144" mass="15696">MSQIACPQCLATNRVPEDKPAEKARCGSCKAALFDGHPVEADEKSFDTLVNRTDIPVVVDFWAPWCGPCRMMAPAYEQAAAHLEPEVRLLKVDTQANPGLAARFGIRSIPTLAVFKDGKEVTRQAGAMPGPQLIRWIESVTAYA</sequence>
<evidence type="ECO:0000256" key="4">
    <source>
        <dbReference type="ARBA" id="ARBA00022982"/>
    </source>
</evidence>
<keyword evidence="4" id="KW-0249">Electron transport</keyword>
<dbReference type="PANTHER" id="PTHR45663:SF11">
    <property type="entry name" value="GEO12009P1"/>
    <property type="match status" value="1"/>
</dbReference>
<comment type="caution">
    <text evidence="9">The sequence shown here is derived from an EMBL/GenBank/DDBJ whole genome shotgun (WGS) entry which is preliminary data.</text>
</comment>
<evidence type="ECO:0000256" key="2">
    <source>
        <dbReference type="ARBA" id="ARBA00022448"/>
    </source>
</evidence>
<dbReference type="FunFam" id="3.40.30.10:FF:000001">
    <property type="entry name" value="Thioredoxin"/>
    <property type="match status" value="1"/>
</dbReference>
<dbReference type="RefSeq" id="WP_009538924.1">
    <property type="nucleotide sequence ID" value="NZ_ANHY01000003.1"/>
</dbReference>
<evidence type="ECO:0000256" key="6">
    <source>
        <dbReference type="ARBA" id="ARBA00023284"/>
    </source>
</evidence>
<dbReference type="Gene3D" id="2.30.30.380">
    <property type="entry name" value="Zn-finger domain of Sec23/24"/>
    <property type="match status" value="1"/>
</dbReference>
<evidence type="ECO:0000256" key="3">
    <source>
        <dbReference type="ARBA" id="ARBA00022723"/>
    </source>
</evidence>
<dbReference type="AlphaFoldDB" id="K9HW31"/>
<evidence type="ECO:0000313" key="9">
    <source>
        <dbReference type="EMBL" id="EKV32436.1"/>
    </source>
</evidence>
<reference evidence="9 10" key="1">
    <citation type="journal article" date="2013" name="Genome Announc.">
        <title>Draft Genome Sequence of an Alphaproteobacterium, Caenispirillum salinarum AK4(T), Isolated from a Solar Saltern.</title>
        <authorList>
            <person name="Khatri I."/>
            <person name="Singh A."/>
            <person name="Korpole S."/>
            <person name="Pinnaka A.K."/>
            <person name="Subramanian S."/>
        </authorList>
    </citation>
    <scope>NUCLEOTIDE SEQUENCE [LARGE SCALE GENOMIC DNA]</scope>
    <source>
        <strain evidence="9 10">AK4</strain>
    </source>
</reference>
<dbReference type="Pfam" id="PF00085">
    <property type="entry name" value="Thioredoxin"/>
    <property type="match status" value="1"/>
</dbReference>
<keyword evidence="3" id="KW-0479">Metal-binding</keyword>
<feature type="domain" description="Thioredoxin" evidence="8">
    <location>
        <begin position="18"/>
        <end position="142"/>
    </location>
</feature>
<organism evidence="9 10">
    <name type="scientific">Caenispirillum salinarum AK4</name>
    <dbReference type="NCBI Taxonomy" id="1238182"/>
    <lineage>
        <taxon>Bacteria</taxon>
        <taxon>Pseudomonadati</taxon>
        <taxon>Pseudomonadota</taxon>
        <taxon>Alphaproteobacteria</taxon>
        <taxon>Rhodospirillales</taxon>
        <taxon>Novispirillaceae</taxon>
        <taxon>Caenispirillum</taxon>
    </lineage>
</organism>
<dbReference type="GO" id="GO:0015035">
    <property type="term" value="F:protein-disulfide reductase activity"/>
    <property type="evidence" value="ECO:0007669"/>
    <property type="project" value="UniProtKB-UniRule"/>
</dbReference>
<dbReference type="Gene3D" id="3.40.30.10">
    <property type="entry name" value="Glutaredoxin"/>
    <property type="match status" value="1"/>
</dbReference>
<evidence type="ECO:0000256" key="7">
    <source>
        <dbReference type="NCBIfam" id="TIGR01068"/>
    </source>
</evidence>
<dbReference type="PROSITE" id="PS51352">
    <property type="entry name" value="THIOREDOXIN_2"/>
    <property type="match status" value="1"/>
</dbReference>
<dbReference type="NCBIfam" id="TIGR01068">
    <property type="entry name" value="thioredoxin"/>
    <property type="match status" value="1"/>
</dbReference>
<dbReference type="STRING" id="1238182.C882_2515"/>
<dbReference type="GO" id="GO:0046872">
    <property type="term" value="F:metal ion binding"/>
    <property type="evidence" value="ECO:0007669"/>
    <property type="project" value="UniProtKB-KW"/>
</dbReference>
<dbReference type="OrthoDB" id="9790390at2"/>
<dbReference type="PROSITE" id="PS00194">
    <property type="entry name" value="THIOREDOXIN_1"/>
    <property type="match status" value="1"/>
</dbReference>
<dbReference type="InterPro" id="IPR013766">
    <property type="entry name" value="Thioredoxin_domain"/>
</dbReference>
<dbReference type="PATRIC" id="fig|1238182.3.peg.475"/>
<evidence type="ECO:0000256" key="1">
    <source>
        <dbReference type="ARBA" id="ARBA00008987"/>
    </source>
</evidence>
<keyword evidence="5" id="KW-1015">Disulfide bond</keyword>
<accession>K9HW31</accession>
<dbReference type="GO" id="GO:0005829">
    <property type="term" value="C:cytosol"/>
    <property type="evidence" value="ECO:0007669"/>
    <property type="project" value="TreeGrafter"/>
</dbReference>
<evidence type="ECO:0000256" key="5">
    <source>
        <dbReference type="ARBA" id="ARBA00023157"/>
    </source>
</evidence>
<dbReference type="InterPro" id="IPR005746">
    <property type="entry name" value="Thioredoxin"/>
</dbReference>
<dbReference type="CDD" id="cd02947">
    <property type="entry name" value="TRX_family"/>
    <property type="match status" value="1"/>
</dbReference>